<organism evidence="1 2">
    <name type="scientific">Canavalia gladiata</name>
    <name type="common">Sword bean</name>
    <name type="synonym">Dolichos gladiatus</name>
    <dbReference type="NCBI Taxonomy" id="3824"/>
    <lineage>
        <taxon>Eukaryota</taxon>
        <taxon>Viridiplantae</taxon>
        <taxon>Streptophyta</taxon>
        <taxon>Embryophyta</taxon>
        <taxon>Tracheophyta</taxon>
        <taxon>Spermatophyta</taxon>
        <taxon>Magnoliopsida</taxon>
        <taxon>eudicotyledons</taxon>
        <taxon>Gunneridae</taxon>
        <taxon>Pentapetalae</taxon>
        <taxon>rosids</taxon>
        <taxon>fabids</taxon>
        <taxon>Fabales</taxon>
        <taxon>Fabaceae</taxon>
        <taxon>Papilionoideae</taxon>
        <taxon>50 kb inversion clade</taxon>
        <taxon>NPAAA clade</taxon>
        <taxon>indigoferoid/millettioid clade</taxon>
        <taxon>Phaseoleae</taxon>
        <taxon>Canavalia</taxon>
    </lineage>
</organism>
<comment type="caution">
    <text evidence="1">The sequence shown here is derived from an EMBL/GenBank/DDBJ whole genome shotgun (WGS) entry which is preliminary data.</text>
</comment>
<evidence type="ECO:0000313" key="1">
    <source>
        <dbReference type="EMBL" id="KAK7316003.1"/>
    </source>
</evidence>
<dbReference type="Proteomes" id="UP001367508">
    <property type="component" value="Unassembled WGS sequence"/>
</dbReference>
<name>A0AAN9KGU2_CANGL</name>
<dbReference type="AlphaFoldDB" id="A0AAN9KGU2"/>
<proteinExistence type="predicted"/>
<sequence length="238" mass="26064">MGLLIKESSGANENKGLEGDPCGINFVLAYSTPGPRLLGRGSFARAPLSVILFDQIGPGINSRRKIYGSTSLHFAQLMRLQQEDLTKTHVDQCNQDARIQPNINAFIDLPGVFMLYTPSTSFLVLAKAFFRGSSDQYGFLIKVTPPSIMGGQRNLSLNDSVCPFLLLFPLLPFLFFLSPYPVPGALLGVAILEVPHLRSLHLLLQEPEPKKEAPSSAGPSKRTLSFPFLFSKVVFLVS</sequence>
<dbReference type="EMBL" id="JAYMYQ010000008">
    <property type="protein sequence ID" value="KAK7316003.1"/>
    <property type="molecule type" value="Genomic_DNA"/>
</dbReference>
<keyword evidence="2" id="KW-1185">Reference proteome</keyword>
<reference evidence="1 2" key="1">
    <citation type="submission" date="2024-01" db="EMBL/GenBank/DDBJ databases">
        <title>The genomes of 5 underutilized Papilionoideae crops provide insights into root nodulation and disease resistanc.</title>
        <authorList>
            <person name="Jiang F."/>
        </authorList>
    </citation>
    <scope>NUCLEOTIDE SEQUENCE [LARGE SCALE GENOMIC DNA]</scope>
    <source>
        <strain evidence="1">LVBAO_FW01</strain>
        <tissue evidence="1">Leaves</tissue>
    </source>
</reference>
<protein>
    <submittedName>
        <fullName evidence="1">Uncharacterized protein</fullName>
    </submittedName>
</protein>
<evidence type="ECO:0000313" key="2">
    <source>
        <dbReference type="Proteomes" id="UP001367508"/>
    </source>
</evidence>
<accession>A0AAN9KGU2</accession>
<gene>
    <name evidence="1" type="ORF">VNO77_34605</name>
</gene>